<keyword evidence="7 8" id="KW-0472">Membrane</keyword>
<feature type="transmembrane region" description="Helical" evidence="8">
    <location>
        <begin position="127"/>
        <end position="145"/>
    </location>
</feature>
<feature type="transmembrane region" description="Helical" evidence="8">
    <location>
        <begin position="267"/>
        <end position="287"/>
    </location>
</feature>
<dbReference type="Proteomes" id="UP000030762">
    <property type="component" value="Unassembled WGS sequence"/>
</dbReference>
<evidence type="ECO:0000256" key="7">
    <source>
        <dbReference type="ARBA" id="ARBA00023136"/>
    </source>
</evidence>
<dbReference type="AlphaFoldDB" id="T0RGT9"/>
<feature type="transmembrane region" description="Helical" evidence="8">
    <location>
        <begin position="75"/>
        <end position="93"/>
    </location>
</feature>
<dbReference type="InParanoid" id="T0RGT9"/>
<evidence type="ECO:0000256" key="5">
    <source>
        <dbReference type="ARBA" id="ARBA00022692"/>
    </source>
</evidence>
<keyword evidence="5 8" id="KW-0812">Transmembrane</keyword>
<evidence type="ECO:0000256" key="4">
    <source>
        <dbReference type="ARBA" id="ARBA00022475"/>
    </source>
</evidence>
<dbReference type="OrthoDB" id="64403at2759"/>
<feature type="transmembrane region" description="Helical" evidence="8">
    <location>
        <begin position="238"/>
        <end position="261"/>
    </location>
</feature>
<feature type="transmembrane region" description="Helical" evidence="8">
    <location>
        <begin position="207"/>
        <end position="231"/>
    </location>
</feature>
<feature type="transmembrane region" description="Helical" evidence="8">
    <location>
        <begin position="174"/>
        <end position="195"/>
    </location>
</feature>
<dbReference type="RefSeq" id="XP_008617636.1">
    <property type="nucleotide sequence ID" value="XM_008619414.1"/>
</dbReference>
<dbReference type="GO" id="GO:0005886">
    <property type="term" value="C:plasma membrane"/>
    <property type="evidence" value="ECO:0007669"/>
    <property type="project" value="UniProtKB-SubCell"/>
</dbReference>
<feature type="domain" description="EamA" evidence="9">
    <location>
        <begin position="7"/>
        <end position="143"/>
    </location>
</feature>
<keyword evidence="6 8" id="KW-1133">Transmembrane helix</keyword>
<evidence type="ECO:0000256" key="2">
    <source>
        <dbReference type="ARBA" id="ARBA00007362"/>
    </source>
</evidence>
<comment type="subcellular location">
    <subcellularLocation>
        <location evidence="1">Cell membrane</location>
        <topology evidence="1">Multi-pass membrane protein</topology>
    </subcellularLocation>
</comment>
<evidence type="ECO:0000256" key="6">
    <source>
        <dbReference type="ARBA" id="ARBA00022989"/>
    </source>
</evidence>
<feature type="transmembrane region" description="Helical" evidence="8">
    <location>
        <begin position="151"/>
        <end position="167"/>
    </location>
</feature>
<dbReference type="VEuPathDB" id="FungiDB:SDRG_13332"/>
<evidence type="ECO:0000313" key="10">
    <source>
        <dbReference type="EMBL" id="EQC28997.1"/>
    </source>
</evidence>
<evidence type="ECO:0000256" key="3">
    <source>
        <dbReference type="ARBA" id="ARBA00022448"/>
    </source>
</evidence>
<dbReference type="NCBIfam" id="TIGR00688">
    <property type="entry name" value="rarD"/>
    <property type="match status" value="1"/>
</dbReference>
<dbReference type="InterPro" id="IPR000620">
    <property type="entry name" value="EamA_dom"/>
</dbReference>
<accession>T0RGT9</accession>
<protein>
    <submittedName>
        <fullName evidence="10">RarD protein</fullName>
    </submittedName>
</protein>
<dbReference type="PANTHER" id="PTHR22911:SF137">
    <property type="entry name" value="SOLUTE CARRIER FAMILY 35 MEMBER G2-RELATED"/>
    <property type="match status" value="1"/>
</dbReference>
<evidence type="ECO:0000259" key="9">
    <source>
        <dbReference type="Pfam" id="PF00892"/>
    </source>
</evidence>
<dbReference type="PANTHER" id="PTHR22911">
    <property type="entry name" value="ACYL-MALONYL CONDENSING ENZYME-RELATED"/>
    <property type="match status" value="1"/>
</dbReference>
<gene>
    <name evidence="10" type="ORF">SDRG_13332</name>
</gene>
<evidence type="ECO:0000256" key="8">
    <source>
        <dbReference type="SAM" id="Phobius"/>
    </source>
</evidence>
<dbReference type="EMBL" id="JH767189">
    <property type="protein sequence ID" value="EQC28997.1"/>
    <property type="molecule type" value="Genomic_DNA"/>
</dbReference>
<evidence type="ECO:0000313" key="11">
    <source>
        <dbReference type="Proteomes" id="UP000030762"/>
    </source>
</evidence>
<dbReference type="InterPro" id="IPR037185">
    <property type="entry name" value="EmrE-like"/>
</dbReference>
<keyword evidence="4" id="KW-1003">Cell membrane</keyword>
<name>T0RGT9_SAPDV</name>
<evidence type="ECO:0000256" key="1">
    <source>
        <dbReference type="ARBA" id="ARBA00004651"/>
    </source>
</evidence>
<dbReference type="OMA" id="YQLAMHR"/>
<keyword evidence="11" id="KW-1185">Reference proteome</keyword>
<dbReference type="Pfam" id="PF00892">
    <property type="entry name" value="EamA"/>
    <property type="match status" value="1"/>
</dbReference>
<dbReference type="InterPro" id="IPR004626">
    <property type="entry name" value="RarD"/>
</dbReference>
<keyword evidence="3" id="KW-0813">Transport</keyword>
<dbReference type="GeneID" id="19954059"/>
<dbReference type="SUPFAM" id="SSF103481">
    <property type="entry name" value="Multidrug resistance efflux transporter EmrE"/>
    <property type="match status" value="2"/>
</dbReference>
<sequence>MSSSAASGVAFGFLAYMLWGFQPAYWKLLEDMDSYQLAMHRVVWSGPIVLLVLAVRRDLPAFAAVLRQKAMYQTYAVTALLLSANFFLSLWAVNVGYVLQMSLGFFINPLVTVLLGVVFLHESLAQVQWCAIGLAAIGVVVVTVGEGEFPSVALSIAFVNGVFVLLRKLAPLNGLLATAMEISMMTVPAAMYLVWCEVQGTGVFGHVSFGSELLIVGCGAWSVVPLLLLSLSIDRIPLVILGVLQFIGPTLNTLLGLFAFGEVPSQSLVIGFTCVVLALIVFTYTSLSPPTKGDEKAPLLPQKAVS</sequence>
<feature type="transmembrane region" description="Helical" evidence="8">
    <location>
        <begin position="36"/>
        <end position="55"/>
    </location>
</feature>
<feature type="transmembrane region" description="Helical" evidence="8">
    <location>
        <begin position="99"/>
        <end position="120"/>
    </location>
</feature>
<comment type="similarity">
    <text evidence="2">Belongs to the EamA transporter family.</text>
</comment>
<reference evidence="10 11" key="1">
    <citation type="submission" date="2012-04" db="EMBL/GenBank/DDBJ databases">
        <title>The Genome Sequence of Saprolegnia declina VS20.</title>
        <authorList>
            <consortium name="The Broad Institute Genome Sequencing Platform"/>
            <person name="Russ C."/>
            <person name="Nusbaum C."/>
            <person name="Tyler B."/>
            <person name="van West P."/>
            <person name="Dieguez-Uribeondo J."/>
            <person name="de Bruijn I."/>
            <person name="Tripathy S."/>
            <person name="Jiang R."/>
            <person name="Young S.K."/>
            <person name="Zeng Q."/>
            <person name="Gargeya S."/>
            <person name="Fitzgerald M."/>
            <person name="Haas B."/>
            <person name="Abouelleil A."/>
            <person name="Alvarado L."/>
            <person name="Arachchi H.M."/>
            <person name="Berlin A."/>
            <person name="Chapman S.B."/>
            <person name="Goldberg J."/>
            <person name="Griggs A."/>
            <person name="Gujja S."/>
            <person name="Hansen M."/>
            <person name="Howarth C."/>
            <person name="Imamovic A."/>
            <person name="Larimer J."/>
            <person name="McCowen C."/>
            <person name="Montmayeur A."/>
            <person name="Murphy C."/>
            <person name="Neiman D."/>
            <person name="Pearson M."/>
            <person name="Priest M."/>
            <person name="Roberts A."/>
            <person name="Saif S."/>
            <person name="Shea T."/>
            <person name="Sisk P."/>
            <person name="Sykes S."/>
            <person name="Wortman J."/>
            <person name="Nusbaum C."/>
            <person name="Birren B."/>
        </authorList>
    </citation>
    <scope>NUCLEOTIDE SEQUENCE [LARGE SCALE GENOMIC DNA]</scope>
    <source>
        <strain evidence="10 11">VS20</strain>
    </source>
</reference>
<organism evidence="10 11">
    <name type="scientific">Saprolegnia diclina (strain VS20)</name>
    <dbReference type="NCBI Taxonomy" id="1156394"/>
    <lineage>
        <taxon>Eukaryota</taxon>
        <taxon>Sar</taxon>
        <taxon>Stramenopiles</taxon>
        <taxon>Oomycota</taxon>
        <taxon>Saprolegniomycetes</taxon>
        <taxon>Saprolegniales</taxon>
        <taxon>Saprolegniaceae</taxon>
        <taxon>Saprolegnia</taxon>
    </lineage>
</organism>
<proteinExistence type="inferred from homology"/>